<comment type="caution">
    <text evidence="2">The sequence shown here is derived from an EMBL/GenBank/DDBJ whole genome shotgun (WGS) entry which is preliminary data.</text>
</comment>
<evidence type="ECO:0000313" key="3">
    <source>
        <dbReference type="Proteomes" id="UP000176405"/>
    </source>
</evidence>
<evidence type="ECO:0000313" key="2">
    <source>
        <dbReference type="EMBL" id="OGE35409.1"/>
    </source>
</evidence>
<protein>
    <submittedName>
        <fullName evidence="2">Uncharacterized protein</fullName>
    </submittedName>
</protein>
<proteinExistence type="predicted"/>
<name>A0A1F5K3H1_9BACT</name>
<dbReference type="EMBL" id="MFDH01000023">
    <property type="protein sequence ID" value="OGE35409.1"/>
    <property type="molecule type" value="Genomic_DNA"/>
</dbReference>
<dbReference type="Proteomes" id="UP000176405">
    <property type="component" value="Unassembled WGS sequence"/>
</dbReference>
<sequence length="284" mass="30310">MQEADPIQTKAKENPRRPGRILRTVGPLAVRAAAIAGTLGLTSCAPRALNNHDPDTSVPPASPTASFEPGPTSTPVIETPAPILETPSRLTGENFARFTTAVSNEEFQRLLQEQPDKFPFPAIPGSSDFEMGNLERAPLAENTKGNVKTIEMTGSNYLIVSPIDGEIVINRDPRSQKVGSIDIRKKISDNTTLWARVGIMATATIISPFLDNGQVAAGMALANVSGPSRWSFISGEKLPAPITVKDSTGTFTFSSMQTYITPPINGTGWVSKDGRIVIPMGIGK</sequence>
<accession>A0A1F5K3H1</accession>
<organism evidence="2 3">
    <name type="scientific">Candidatus Daviesbacteria bacterium RIFCSPHIGHO2_12_FULL_43_11</name>
    <dbReference type="NCBI Taxonomy" id="1797780"/>
    <lineage>
        <taxon>Bacteria</taxon>
        <taxon>Candidatus Daviesiibacteriota</taxon>
    </lineage>
</organism>
<evidence type="ECO:0000256" key="1">
    <source>
        <dbReference type="SAM" id="MobiDB-lite"/>
    </source>
</evidence>
<feature type="region of interest" description="Disordered" evidence="1">
    <location>
        <begin position="1"/>
        <end position="21"/>
    </location>
</feature>
<gene>
    <name evidence="2" type="ORF">A3E45_00050</name>
</gene>
<reference evidence="2 3" key="1">
    <citation type="journal article" date="2016" name="Nat. Commun.">
        <title>Thousands of microbial genomes shed light on interconnected biogeochemical processes in an aquifer system.</title>
        <authorList>
            <person name="Anantharaman K."/>
            <person name="Brown C.T."/>
            <person name="Hug L.A."/>
            <person name="Sharon I."/>
            <person name="Castelle C.J."/>
            <person name="Probst A.J."/>
            <person name="Thomas B.C."/>
            <person name="Singh A."/>
            <person name="Wilkins M.J."/>
            <person name="Karaoz U."/>
            <person name="Brodie E.L."/>
            <person name="Williams K.H."/>
            <person name="Hubbard S.S."/>
            <person name="Banfield J.F."/>
        </authorList>
    </citation>
    <scope>NUCLEOTIDE SEQUENCE [LARGE SCALE GENOMIC DNA]</scope>
</reference>
<dbReference type="AlphaFoldDB" id="A0A1F5K3H1"/>
<feature type="region of interest" description="Disordered" evidence="1">
    <location>
        <begin position="47"/>
        <end position="78"/>
    </location>
</feature>